<comment type="function">
    <text evidence="3">May play the central regulatory role in sporulation. It may be an element of the effector pathway responsible for the activation of sporulation genes in response to nutritional stress. Spo0A may act in concert with spo0H (a sigma factor) to control the expression of some genes that are critical to the sporulation process.</text>
</comment>
<dbReference type="AlphaFoldDB" id="A0A2X2Y7U4"/>
<proteinExistence type="predicted"/>
<keyword evidence="2 4" id="KW-0597">Phosphoprotein</keyword>
<dbReference type="Pfam" id="PF00072">
    <property type="entry name" value="Response_reg"/>
    <property type="match status" value="1"/>
</dbReference>
<dbReference type="PANTHER" id="PTHR44591">
    <property type="entry name" value="STRESS RESPONSE REGULATOR PROTEIN 1"/>
    <property type="match status" value="1"/>
</dbReference>
<accession>A0A2X2Y7U4</accession>
<evidence type="ECO:0000256" key="3">
    <source>
        <dbReference type="ARBA" id="ARBA00024867"/>
    </source>
</evidence>
<reference evidence="6 7" key="1">
    <citation type="submission" date="2018-06" db="EMBL/GenBank/DDBJ databases">
        <authorList>
            <consortium name="Pathogen Informatics"/>
            <person name="Doyle S."/>
        </authorList>
    </citation>
    <scope>NUCLEOTIDE SEQUENCE [LARGE SCALE GENOMIC DNA]</scope>
    <source>
        <strain evidence="6 7">NCTC13028</strain>
    </source>
</reference>
<feature type="domain" description="Response regulatory" evidence="5">
    <location>
        <begin position="2"/>
        <end position="118"/>
    </location>
</feature>
<dbReference type="SMART" id="SM00448">
    <property type="entry name" value="REC"/>
    <property type="match status" value="1"/>
</dbReference>
<organism evidence="6 7">
    <name type="scientific">Clostridium cochlearium</name>
    <dbReference type="NCBI Taxonomy" id="1494"/>
    <lineage>
        <taxon>Bacteria</taxon>
        <taxon>Bacillati</taxon>
        <taxon>Bacillota</taxon>
        <taxon>Clostridia</taxon>
        <taxon>Eubacteriales</taxon>
        <taxon>Clostridiaceae</taxon>
        <taxon>Clostridium</taxon>
    </lineage>
</organism>
<dbReference type="InterPro" id="IPR011006">
    <property type="entry name" value="CheY-like_superfamily"/>
</dbReference>
<evidence type="ECO:0000259" key="5">
    <source>
        <dbReference type="PROSITE" id="PS50110"/>
    </source>
</evidence>
<dbReference type="PANTHER" id="PTHR44591:SF24">
    <property type="entry name" value="PROTEIN-GLUTAMATE METHYLESTERASE_PROTEIN-GLUTAMINE GLUTAMINASE 1"/>
    <property type="match status" value="1"/>
</dbReference>
<dbReference type="Proteomes" id="UP000250223">
    <property type="component" value="Unassembled WGS sequence"/>
</dbReference>
<dbReference type="RefSeq" id="WP_111921318.1">
    <property type="nucleotide sequence ID" value="NZ_CP173238.1"/>
</dbReference>
<sequence length="123" mass="14067">MKILIVDDSSFSKIVTSKLIKNFLKDVEVILANDGAEGFKKYKEVKPDYTFVDLLMPNINGKELIKLIKEYDKDSKIFVISADVQKSVREEVEAYGIMKFINKPFNEEKAKEVFNIIQGDING</sequence>
<dbReference type="SUPFAM" id="SSF52172">
    <property type="entry name" value="CheY-like"/>
    <property type="match status" value="1"/>
</dbReference>
<evidence type="ECO:0000256" key="4">
    <source>
        <dbReference type="PROSITE-ProRule" id="PRU00169"/>
    </source>
</evidence>
<gene>
    <name evidence="6" type="primary">cheY_1</name>
    <name evidence="6" type="ORF">NCTC13028_00878</name>
</gene>
<evidence type="ECO:0000256" key="1">
    <source>
        <dbReference type="ARBA" id="ARBA00018672"/>
    </source>
</evidence>
<dbReference type="EMBL" id="UAWC01000004">
    <property type="protein sequence ID" value="SQB33999.1"/>
    <property type="molecule type" value="Genomic_DNA"/>
</dbReference>
<dbReference type="Gene3D" id="3.40.50.2300">
    <property type="match status" value="1"/>
</dbReference>
<dbReference type="InterPro" id="IPR050595">
    <property type="entry name" value="Bact_response_regulator"/>
</dbReference>
<dbReference type="PROSITE" id="PS50110">
    <property type="entry name" value="RESPONSE_REGULATORY"/>
    <property type="match status" value="1"/>
</dbReference>
<evidence type="ECO:0000313" key="7">
    <source>
        <dbReference type="Proteomes" id="UP000250223"/>
    </source>
</evidence>
<evidence type="ECO:0000313" key="6">
    <source>
        <dbReference type="EMBL" id="SQB33999.1"/>
    </source>
</evidence>
<feature type="modified residue" description="4-aspartylphosphate" evidence="4">
    <location>
        <position position="53"/>
    </location>
</feature>
<name>A0A2X2Y7U4_CLOCO</name>
<dbReference type="InterPro" id="IPR001789">
    <property type="entry name" value="Sig_transdc_resp-reg_receiver"/>
</dbReference>
<dbReference type="GO" id="GO:0000160">
    <property type="term" value="P:phosphorelay signal transduction system"/>
    <property type="evidence" value="ECO:0007669"/>
    <property type="project" value="InterPro"/>
</dbReference>
<evidence type="ECO:0000256" key="2">
    <source>
        <dbReference type="ARBA" id="ARBA00022553"/>
    </source>
</evidence>
<protein>
    <recommendedName>
        <fullName evidence="1">Stage 0 sporulation protein A homolog</fullName>
    </recommendedName>
</protein>